<name>A0AA36M138_CYLNA</name>
<reference evidence="1" key="1">
    <citation type="submission" date="2023-07" db="EMBL/GenBank/DDBJ databases">
        <authorList>
            <consortium name="CYATHOMIX"/>
        </authorList>
    </citation>
    <scope>NUCLEOTIDE SEQUENCE</scope>
    <source>
        <strain evidence="1">N/A</strain>
    </source>
</reference>
<proteinExistence type="predicted"/>
<dbReference type="EMBL" id="CATQJL010000112">
    <property type="protein sequence ID" value="CAJ0595384.1"/>
    <property type="molecule type" value="Genomic_DNA"/>
</dbReference>
<comment type="caution">
    <text evidence="1">The sequence shown here is derived from an EMBL/GenBank/DDBJ whole genome shotgun (WGS) entry which is preliminary data.</text>
</comment>
<evidence type="ECO:0000313" key="1">
    <source>
        <dbReference type="EMBL" id="CAJ0595384.1"/>
    </source>
</evidence>
<sequence>MSDRVEQFQESVNRKVLIEWVRVLGLRNPHKRTYDKVLADFSENILKYPKDRPLAFSWPTGAGVHKGIPAIRVIFLLGVIFVHEVCGGPTTEQLFRRKWYDPDSNLTDPTLRFKPGSESGRKHHGLRKRSLWSKLWELLSSLVGEPLTDQERSEKRKELERRLHNISEYGEGYVDFGDGFYAGHHPHDNFYYEYELR</sequence>
<organism evidence="1 2">
    <name type="scientific">Cylicocyclus nassatus</name>
    <name type="common">Nematode worm</name>
    <dbReference type="NCBI Taxonomy" id="53992"/>
    <lineage>
        <taxon>Eukaryota</taxon>
        <taxon>Metazoa</taxon>
        <taxon>Ecdysozoa</taxon>
        <taxon>Nematoda</taxon>
        <taxon>Chromadorea</taxon>
        <taxon>Rhabditida</taxon>
        <taxon>Rhabditina</taxon>
        <taxon>Rhabditomorpha</taxon>
        <taxon>Strongyloidea</taxon>
        <taxon>Strongylidae</taxon>
        <taxon>Cylicocyclus</taxon>
    </lineage>
</organism>
<dbReference type="AlphaFoldDB" id="A0AA36M138"/>
<evidence type="ECO:0000313" key="2">
    <source>
        <dbReference type="Proteomes" id="UP001176961"/>
    </source>
</evidence>
<accession>A0AA36M138</accession>
<dbReference type="Proteomes" id="UP001176961">
    <property type="component" value="Unassembled WGS sequence"/>
</dbReference>
<protein>
    <submittedName>
        <fullName evidence="1">Uncharacterized protein</fullName>
    </submittedName>
</protein>
<keyword evidence="2" id="KW-1185">Reference proteome</keyword>
<gene>
    <name evidence="1" type="ORF">CYNAS_LOCUS7367</name>
</gene>